<dbReference type="EMBL" id="GBXM01065950">
    <property type="protein sequence ID" value="JAH42627.1"/>
    <property type="molecule type" value="Transcribed_RNA"/>
</dbReference>
<proteinExistence type="predicted"/>
<reference evidence="1" key="2">
    <citation type="journal article" date="2015" name="Fish Shellfish Immunol.">
        <title>Early steps in the European eel (Anguilla anguilla)-Vibrio vulnificus interaction in the gills: Role of the RtxA13 toxin.</title>
        <authorList>
            <person name="Callol A."/>
            <person name="Pajuelo D."/>
            <person name="Ebbesson L."/>
            <person name="Teles M."/>
            <person name="MacKenzie S."/>
            <person name="Amaro C."/>
        </authorList>
    </citation>
    <scope>NUCLEOTIDE SEQUENCE</scope>
</reference>
<name>A0A0E9SN08_ANGAN</name>
<sequence>MEWKVISFFPPTSISEVSPRYKPNTSYQEYEQNPFIQKHTKGFKLVTCKAYFV</sequence>
<evidence type="ECO:0000313" key="1">
    <source>
        <dbReference type="EMBL" id="JAH42627.1"/>
    </source>
</evidence>
<accession>A0A0E9SN08</accession>
<dbReference type="AlphaFoldDB" id="A0A0E9SN08"/>
<reference evidence="1" key="1">
    <citation type="submission" date="2014-11" db="EMBL/GenBank/DDBJ databases">
        <authorList>
            <person name="Amaro Gonzalez C."/>
        </authorList>
    </citation>
    <scope>NUCLEOTIDE SEQUENCE</scope>
</reference>
<protein>
    <submittedName>
        <fullName evidence="1">Uncharacterized protein</fullName>
    </submittedName>
</protein>
<organism evidence="1">
    <name type="scientific">Anguilla anguilla</name>
    <name type="common">European freshwater eel</name>
    <name type="synonym">Muraena anguilla</name>
    <dbReference type="NCBI Taxonomy" id="7936"/>
    <lineage>
        <taxon>Eukaryota</taxon>
        <taxon>Metazoa</taxon>
        <taxon>Chordata</taxon>
        <taxon>Craniata</taxon>
        <taxon>Vertebrata</taxon>
        <taxon>Euteleostomi</taxon>
        <taxon>Actinopterygii</taxon>
        <taxon>Neopterygii</taxon>
        <taxon>Teleostei</taxon>
        <taxon>Anguilliformes</taxon>
        <taxon>Anguillidae</taxon>
        <taxon>Anguilla</taxon>
    </lineage>
</organism>